<dbReference type="InterPro" id="IPR029058">
    <property type="entry name" value="AB_hydrolase_fold"/>
</dbReference>
<proteinExistence type="predicted"/>
<gene>
    <name evidence="2" type="ORF">QLQ84_00220</name>
</gene>
<dbReference type="InterPro" id="IPR050266">
    <property type="entry name" value="AB_hydrolase_sf"/>
</dbReference>
<name>A0ABT6VGV1_9GAMM</name>
<comment type="caution">
    <text evidence="2">The sequence shown here is derived from an EMBL/GenBank/DDBJ whole genome shotgun (WGS) entry which is preliminary data.</text>
</comment>
<accession>A0ABT6VGV1</accession>
<dbReference type="PANTHER" id="PTHR43798:SF33">
    <property type="entry name" value="HYDROLASE, PUTATIVE (AFU_ORTHOLOGUE AFUA_2G14860)-RELATED"/>
    <property type="match status" value="1"/>
</dbReference>
<sequence>MRHQPRGASYTTVLAVHGIQGTYAAWLPVAKACESQARFVMPNLRGRGDAFRGQDPGDYTLRAFADDLQQVVRDRLGASPFILAGWSMGVSVILEYLRLADIAKPQGLILLSGTPALSLTPWFTQDGDRLLDEVAEREKRLGLRQAADHQAVAWTWEAIQDTDHRASLASVNIPTLIIHGTADNDTPVDHAHWLAEGIAHADLSIVDGAGHNLLTENTELVSQKIGDFIGATTTYQEA</sequence>
<dbReference type="Gene3D" id="3.40.50.1820">
    <property type="entry name" value="alpha/beta hydrolase"/>
    <property type="match status" value="1"/>
</dbReference>
<evidence type="ECO:0000313" key="2">
    <source>
        <dbReference type="EMBL" id="MDI5932208.1"/>
    </source>
</evidence>
<dbReference type="SUPFAM" id="SSF53474">
    <property type="entry name" value="alpha/beta-Hydrolases"/>
    <property type="match status" value="1"/>
</dbReference>
<keyword evidence="3" id="KW-1185">Reference proteome</keyword>
<evidence type="ECO:0000259" key="1">
    <source>
        <dbReference type="Pfam" id="PF12697"/>
    </source>
</evidence>
<dbReference type="InterPro" id="IPR000073">
    <property type="entry name" value="AB_hydrolase_1"/>
</dbReference>
<dbReference type="EMBL" id="JASCQO010000004">
    <property type="protein sequence ID" value="MDI5932208.1"/>
    <property type="molecule type" value="Genomic_DNA"/>
</dbReference>
<dbReference type="GO" id="GO:0016787">
    <property type="term" value="F:hydrolase activity"/>
    <property type="evidence" value="ECO:0007669"/>
    <property type="project" value="UniProtKB-KW"/>
</dbReference>
<dbReference type="Pfam" id="PF12697">
    <property type="entry name" value="Abhydrolase_6"/>
    <property type="match status" value="1"/>
</dbReference>
<reference evidence="2 3" key="1">
    <citation type="submission" date="2023-04" db="EMBL/GenBank/DDBJ databases">
        <title>Halomonas strains isolated from rhizosphere soil.</title>
        <authorList>
            <person name="Xu L."/>
            <person name="Sun J.-Q."/>
        </authorList>
    </citation>
    <scope>NUCLEOTIDE SEQUENCE [LARGE SCALE GENOMIC DNA]</scope>
    <source>
        <strain evidence="2 3">LN1S58</strain>
    </source>
</reference>
<dbReference type="RefSeq" id="WP_282719735.1">
    <property type="nucleotide sequence ID" value="NZ_JASCQO010000004.1"/>
</dbReference>
<feature type="domain" description="AB hydrolase-1" evidence="1">
    <location>
        <begin position="13"/>
        <end position="219"/>
    </location>
</feature>
<dbReference type="Proteomes" id="UP001244242">
    <property type="component" value="Unassembled WGS sequence"/>
</dbReference>
<protein>
    <submittedName>
        <fullName evidence="2">Alpha/beta hydrolase</fullName>
    </submittedName>
</protein>
<organism evidence="2 3">
    <name type="scientific">Halomonas kalidii</name>
    <dbReference type="NCBI Taxonomy" id="3043293"/>
    <lineage>
        <taxon>Bacteria</taxon>
        <taxon>Pseudomonadati</taxon>
        <taxon>Pseudomonadota</taxon>
        <taxon>Gammaproteobacteria</taxon>
        <taxon>Oceanospirillales</taxon>
        <taxon>Halomonadaceae</taxon>
        <taxon>Halomonas</taxon>
    </lineage>
</organism>
<dbReference type="PANTHER" id="PTHR43798">
    <property type="entry name" value="MONOACYLGLYCEROL LIPASE"/>
    <property type="match status" value="1"/>
</dbReference>
<keyword evidence="2" id="KW-0378">Hydrolase</keyword>
<evidence type="ECO:0000313" key="3">
    <source>
        <dbReference type="Proteomes" id="UP001244242"/>
    </source>
</evidence>